<dbReference type="EMBL" id="JAUJYO010000001">
    <property type="protein sequence ID" value="KAK1325918.1"/>
    <property type="molecule type" value="Genomic_DNA"/>
</dbReference>
<dbReference type="AlphaFoldDB" id="A0AAV9FJ07"/>
<comment type="caution">
    <text evidence="1">The sequence shown here is derived from an EMBL/GenBank/DDBJ whole genome shotgun (WGS) entry which is preliminary data.</text>
</comment>
<evidence type="ECO:0000313" key="2">
    <source>
        <dbReference type="Proteomes" id="UP001180020"/>
    </source>
</evidence>
<organism evidence="1 2">
    <name type="scientific">Acorus calamus</name>
    <name type="common">Sweet flag</name>
    <dbReference type="NCBI Taxonomy" id="4465"/>
    <lineage>
        <taxon>Eukaryota</taxon>
        <taxon>Viridiplantae</taxon>
        <taxon>Streptophyta</taxon>
        <taxon>Embryophyta</taxon>
        <taxon>Tracheophyta</taxon>
        <taxon>Spermatophyta</taxon>
        <taxon>Magnoliopsida</taxon>
        <taxon>Liliopsida</taxon>
        <taxon>Acoraceae</taxon>
        <taxon>Acorus</taxon>
    </lineage>
</organism>
<gene>
    <name evidence="1" type="ORF">QJS10_CPA01g01075</name>
</gene>
<reference evidence="1" key="2">
    <citation type="submission" date="2023-06" db="EMBL/GenBank/DDBJ databases">
        <authorList>
            <person name="Ma L."/>
            <person name="Liu K.-W."/>
            <person name="Li Z."/>
            <person name="Hsiao Y.-Y."/>
            <person name="Qi Y."/>
            <person name="Fu T."/>
            <person name="Tang G."/>
            <person name="Zhang D."/>
            <person name="Sun W.-H."/>
            <person name="Liu D.-K."/>
            <person name="Li Y."/>
            <person name="Chen G.-Z."/>
            <person name="Liu X.-D."/>
            <person name="Liao X.-Y."/>
            <person name="Jiang Y.-T."/>
            <person name="Yu X."/>
            <person name="Hao Y."/>
            <person name="Huang J."/>
            <person name="Zhao X.-W."/>
            <person name="Ke S."/>
            <person name="Chen Y.-Y."/>
            <person name="Wu W.-L."/>
            <person name="Hsu J.-L."/>
            <person name="Lin Y.-F."/>
            <person name="Huang M.-D."/>
            <person name="Li C.-Y."/>
            <person name="Huang L."/>
            <person name="Wang Z.-W."/>
            <person name="Zhao X."/>
            <person name="Zhong W.-Y."/>
            <person name="Peng D.-H."/>
            <person name="Ahmad S."/>
            <person name="Lan S."/>
            <person name="Zhang J.-S."/>
            <person name="Tsai W.-C."/>
            <person name="Van De Peer Y."/>
            <person name="Liu Z.-J."/>
        </authorList>
    </citation>
    <scope>NUCLEOTIDE SEQUENCE</scope>
    <source>
        <strain evidence="1">CP</strain>
        <tissue evidence="1">Leaves</tissue>
    </source>
</reference>
<evidence type="ECO:0000313" key="1">
    <source>
        <dbReference type="EMBL" id="KAK1325918.1"/>
    </source>
</evidence>
<reference evidence="1" key="1">
    <citation type="journal article" date="2023" name="Nat. Commun.">
        <title>Diploid and tetraploid genomes of Acorus and the evolution of monocots.</title>
        <authorList>
            <person name="Ma L."/>
            <person name="Liu K.W."/>
            <person name="Li Z."/>
            <person name="Hsiao Y.Y."/>
            <person name="Qi Y."/>
            <person name="Fu T."/>
            <person name="Tang G.D."/>
            <person name="Zhang D."/>
            <person name="Sun W.H."/>
            <person name="Liu D.K."/>
            <person name="Li Y."/>
            <person name="Chen G.Z."/>
            <person name="Liu X.D."/>
            <person name="Liao X.Y."/>
            <person name="Jiang Y.T."/>
            <person name="Yu X."/>
            <person name="Hao Y."/>
            <person name="Huang J."/>
            <person name="Zhao X.W."/>
            <person name="Ke S."/>
            <person name="Chen Y.Y."/>
            <person name="Wu W.L."/>
            <person name="Hsu J.L."/>
            <person name="Lin Y.F."/>
            <person name="Huang M.D."/>
            <person name="Li C.Y."/>
            <person name="Huang L."/>
            <person name="Wang Z.W."/>
            <person name="Zhao X."/>
            <person name="Zhong W.Y."/>
            <person name="Peng D.H."/>
            <person name="Ahmad S."/>
            <person name="Lan S."/>
            <person name="Zhang J.S."/>
            <person name="Tsai W.C."/>
            <person name="Van de Peer Y."/>
            <person name="Liu Z.J."/>
        </authorList>
    </citation>
    <scope>NUCLEOTIDE SEQUENCE</scope>
    <source>
        <strain evidence="1">CP</strain>
    </source>
</reference>
<proteinExistence type="predicted"/>
<accession>A0AAV9FJ07</accession>
<name>A0AAV9FJ07_ACOCL</name>
<protein>
    <submittedName>
        <fullName evidence="1">Uncharacterized protein</fullName>
    </submittedName>
</protein>
<dbReference type="Proteomes" id="UP001180020">
    <property type="component" value="Unassembled WGS sequence"/>
</dbReference>
<keyword evidence="2" id="KW-1185">Reference proteome</keyword>
<sequence length="96" mass="10227">MVIAGPKVGKTVKTNYKGSKSQVEDRRPGVVRIVWRGARNVSSPILSVPVRARLVAGAGHGYIRGPTTSSSEPVGGGCNIATMIMRKTTNWSSTFQ</sequence>